<name>A0A4C1XI94_EUMVA</name>
<evidence type="ECO:0000313" key="3">
    <source>
        <dbReference type="Proteomes" id="UP000299102"/>
    </source>
</evidence>
<organism evidence="2 3">
    <name type="scientific">Eumeta variegata</name>
    <name type="common">Bagworm moth</name>
    <name type="synonym">Eumeta japonica</name>
    <dbReference type="NCBI Taxonomy" id="151549"/>
    <lineage>
        <taxon>Eukaryota</taxon>
        <taxon>Metazoa</taxon>
        <taxon>Ecdysozoa</taxon>
        <taxon>Arthropoda</taxon>
        <taxon>Hexapoda</taxon>
        <taxon>Insecta</taxon>
        <taxon>Pterygota</taxon>
        <taxon>Neoptera</taxon>
        <taxon>Endopterygota</taxon>
        <taxon>Lepidoptera</taxon>
        <taxon>Glossata</taxon>
        <taxon>Ditrysia</taxon>
        <taxon>Tineoidea</taxon>
        <taxon>Psychidae</taxon>
        <taxon>Oiketicinae</taxon>
        <taxon>Eumeta</taxon>
    </lineage>
</organism>
<dbReference type="Proteomes" id="UP000299102">
    <property type="component" value="Unassembled WGS sequence"/>
</dbReference>
<proteinExistence type="predicted"/>
<dbReference type="EMBL" id="BGZK01000852">
    <property type="protein sequence ID" value="GBP62893.1"/>
    <property type="molecule type" value="Genomic_DNA"/>
</dbReference>
<keyword evidence="3" id="KW-1185">Reference proteome</keyword>
<reference evidence="2 3" key="1">
    <citation type="journal article" date="2019" name="Commun. Biol.">
        <title>The bagworm genome reveals a unique fibroin gene that provides high tensile strength.</title>
        <authorList>
            <person name="Kono N."/>
            <person name="Nakamura H."/>
            <person name="Ohtoshi R."/>
            <person name="Tomita M."/>
            <person name="Numata K."/>
            <person name="Arakawa K."/>
        </authorList>
    </citation>
    <scope>NUCLEOTIDE SEQUENCE [LARGE SCALE GENOMIC DNA]</scope>
</reference>
<comment type="caution">
    <text evidence="2">The sequence shown here is derived from an EMBL/GenBank/DDBJ whole genome shotgun (WGS) entry which is preliminary data.</text>
</comment>
<accession>A0A4C1XI94</accession>
<gene>
    <name evidence="2" type="ORF">EVAR_24999_1</name>
</gene>
<evidence type="ECO:0000256" key="1">
    <source>
        <dbReference type="SAM" id="MobiDB-lite"/>
    </source>
</evidence>
<sequence length="112" mass="12880">MHWCMPGLGSRRPSANQKKYSRPHKRSHKRRRKVYNHPAWATRLEQTATCRPRRADRGMTDIYRALQGAEYMVYVDLVKNSLVNSAVVSVEPDTYSSEAVTLPTETPPLHTN</sequence>
<feature type="compositionally biased region" description="Basic residues" evidence="1">
    <location>
        <begin position="19"/>
        <end position="35"/>
    </location>
</feature>
<protein>
    <submittedName>
        <fullName evidence="2">Uncharacterized protein</fullName>
    </submittedName>
</protein>
<dbReference type="AlphaFoldDB" id="A0A4C1XI94"/>
<feature type="region of interest" description="Disordered" evidence="1">
    <location>
        <begin position="1"/>
        <end position="36"/>
    </location>
</feature>
<evidence type="ECO:0000313" key="2">
    <source>
        <dbReference type="EMBL" id="GBP62893.1"/>
    </source>
</evidence>